<dbReference type="Gene3D" id="3.60.10.10">
    <property type="entry name" value="Endonuclease/exonuclease/phosphatase"/>
    <property type="match status" value="1"/>
</dbReference>
<feature type="domain" description="Reverse transcriptase" evidence="1">
    <location>
        <begin position="441"/>
        <end position="717"/>
    </location>
</feature>
<dbReference type="Proteomes" id="UP001408789">
    <property type="component" value="Unassembled WGS sequence"/>
</dbReference>
<dbReference type="EMBL" id="JBCNJP010011383">
    <property type="protein sequence ID" value="KAK9048582.1"/>
    <property type="molecule type" value="Genomic_DNA"/>
</dbReference>
<dbReference type="SUPFAM" id="SSF56672">
    <property type="entry name" value="DNA/RNA polymerases"/>
    <property type="match status" value="1"/>
</dbReference>
<dbReference type="InterPro" id="IPR036691">
    <property type="entry name" value="Endo/exonu/phosph_ase_sf"/>
</dbReference>
<dbReference type="InterPro" id="IPR026960">
    <property type="entry name" value="RVT-Znf"/>
</dbReference>
<dbReference type="Pfam" id="PF00078">
    <property type="entry name" value="RVT_1"/>
    <property type="match status" value="1"/>
</dbReference>
<dbReference type="InterPro" id="IPR000477">
    <property type="entry name" value="RT_dom"/>
</dbReference>
<evidence type="ECO:0000259" key="1">
    <source>
        <dbReference type="PROSITE" id="PS50878"/>
    </source>
</evidence>
<evidence type="ECO:0000313" key="3">
    <source>
        <dbReference type="Proteomes" id="UP001408789"/>
    </source>
</evidence>
<dbReference type="SUPFAM" id="SSF56219">
    <property type="entry name" value="DNase I-like"/>
    <property type="match status" value="1"/>
</dbReference>
<gene>
    <name evidence="2" type="ORF">SSX86_032453</name>
</gene>
<dbReference type="CDD" id="cd01650">
    <property type="entry name" value="RT_nLTR_like"/>
    <property type="match status" value="1"/>
</dbReference>
<dbReference type="InterPro" id="IPR043502">
    <property type="entry name" value="DNA/RNA_pol_sf"/>
</dbReference>
<accession>A0AAP0GHA5</accession>
<proteinExistence type="predicted"/>
<comment type="caution">
    <text evidence="2">The sequence shown here is derived from an EMBL/GenBank/DDBJ whole genome shotgun (WGS) entry which is preliminary data.</text>
</comment>
<dbReference type="AlphaFoldDB" id="A0AAP0GHA5"/>
<protein>
    <recommendedName>
        <fullName evidence="1">Reverse transcriptase domain-containing protein</fullName>
    </recommendedName>
</protein>
<organism evidence="2 3">
    <name type="scientific">Deinandra increscens subsp. villosa</name>
    <dbReference type="NCBI Taxonomy" id="3103831"/>
    <lineage>
        <taxon>Eukaryota</taxon>
        <taxon>Viridiplantae</taxon>
        <taxon>Streptophyta</taxon>
        <taxon>Embryophyta</taxon>
        <taxon>Tracheophyta</taxon>
        <taxon>Spermatophyta</taxon>
        <taxon>Magnoliopsida</taxon>
        <taxon>eudicotyledons</taxon>
        <taxon>Gunneridae</taxon>
        <taxon>Pentapetalae</taxon>
        <taxon>asterids</taxon>
        <taxon>campanulids</taxon>
        <taxon>Asterales</taxon>
        <taxon>Asteraceae</taxon>
        <taxon>Asteroideae</taxon>
        <taxon>Heliantheae alliance</taxon>
        <taxon>Madieae</taxon>
        <taxon>Madiinae</taxon>
        <taxon>Deinandra</taxon>
    </lineage>
</organism>
<keyword evidence="3" id="KW-1185">Reference proteome</keyword>
<reference evidence="2 3" key="1">
    <citation type="submission" date="2024-04" db="EMBL/GenBank/DDBJ databases">
        <title>The reference genome of an endangered Asteraceae, Deinandra increscens subsp. villosa, native to the Central Coast of California.</title>
        <authorList>
            <person name="Guilliams M."/>
            <person name="Hasenstab-Lehman K."/>
            <person name="Meyer R."/>
            <person name="Mcevoy S."/>
        </authorList>
    </citation>
    <scope>NUCLEOTIDE SEQUENCE [LARGE SCALE GENOMIC DNA]</scope>
    <source>
        <tissue evidence="2">Leaf</tissue>
    </source>
</reference>
<dbReference type="Pfam" id="PF13966">
    <property type="entry name" value="zf-RVT"/>
    <property type="match status" value="1"/>
</dbReference>
<dbReference type="PANTHER" id="PTHR33116:SF79">
    <property type="entry name" value="REVERSE TRANSCRIPTASE DOMAIN, ZINC FINGER, CCHC-TYPE-RELATED"/>
    <property type="match status" value="1"/>
</dbReference>
<dbReference type="PROSITE" id="PS50878">
    <property type="entry name" value="RT_POL"/>
    <property type="match status" value="1"/>
</dbReference>
<name>A0AAP0GHA5_9ASTR</name>
<sequence length="1170" mass="134771">MEKIDMNRIKVLWGNFQFEYACIDSIGASGGIISVWDPMCFSKSEVFVLDHMLIVKGTWVNFQLEVYMINVYAPQSDALKASLWLKIMDFMERFKGIYVIFGDFNSVRNESEKMGRSFSRSSALRFDSFIRDGGLVDIQMGGYKFTRSDSKGRCASKIDRFLVSPVFLEAIRNVEVIALDKTIADHRPVLLRQSLLDFGPKPFKFFNSWLRENELDVLVRNSWVDPVHHHSKCVVFKEKLKRLKEKIKVWRKQKVDPLAEIIKIKKEIVELDKSIDGGMALDDVVDQRTLLLKSLHDLEKPVLQDLSQKAKIKWGVDGDENSKFFHGIINKKRRQSTVNGLKINGEWVSSPQDIKYAFLEYFSKKFKKGNEVKVINRSSRFRWLPESSRDFLESRPSMGEVKMAIWDCGSDKAPGPDGFSFGFIKHFWEVMKEDIVNFVSEFFDSASLPLGCNSSFISLIPKNQSPVSIVEFRPISLVGIQYKIISKILANRMAGVIDQIISPEQSAFIKGRQIIDGPLALNEMIDWFGFKKKKMLVFKIDFAKAYDSVSWDYLDTMMQFVGFGNSWRRWIRACLASSRTSILVNGSPTSEFNVGKGLRQGDPLAPFLFILVMEGLHVLIEDACDNGMFSGIHLDSLKLSHFFYADDAIFLGKWSKSNIKNILLILDVFRLASGLSINIDKCSLFGVGVDEEQIKSFASMLGCKPGRFPFIYLGLPVGANMSRIGNWDAIMLKVKRRLSSWKRNLLSIGGRATLVSSVLGSLPSYYFSLFHVPSKVNHSLETIRSRFFWGFKENENHVPWIKWKLVLADKDRGGLGIGSLFAMNKALLYKWRWRFVSCGNALWAKIIKAIHGPNLTSKWKGKFVSTWSRITKSWDLCHNASFFPDNNIQRVVGRGDETKFWCDTWIGNQNLSSRFPRLFALAVDKSVRICDLRVNNAWHWTWRRPIRGGLETAQLDELLGLIGDMQFSTSDDTWKWLFENDVDFSVKSIRKMIDSKYLPCGDNPTRWIKLVPKKVNIMNWRLFLDKLPTRQNLSKRGMEIHDILCPICHNQLESVKHVFGDCEISATIVGLVKKWLGIDWAINRCPSRLFQEIDDSNLTRKKKEIIHSICFTMWWHIWNTRNDYVFNGGHNRNGSMLDSIIYFSYSWYSSRTNKDVIGWTNWVRNPILFM</sequence>
<dbReference type="PANTHER" id="PTHR33116">
    <property type="entry name" value="REVERSE TRANSCRIPTASE ZINC-BINDING DOMAIN-CONTAINING PROTEIN-RELATED-RELATED"/>
    <property type="match status" value="1"/>
</dbReference>
<evidence type="ECO:0000313" key="2">
    <source>
        <dbReference type="EMBL" id="KAK9048582.1"/>
    </source>
</evidence>